<reference evidence="1 2" key="1">
    <citation type="submission" date="2016-08" db="EMBL/GenBank/DDBJ databases">
        <title>A Parts List for Fungal Cellulosomes Revealed by Comparative Genomics.</title>
        <authorList>
            <consortium name="DOE Joint Genome Institute"/>
            <person name="Haitjema C.H."/>
            <person name="Gilmore S.P."/>
            <person name="Henske J.K."/>
            <person name="Solomon K.V."/>
            <person name="De Groot R."/>
            <person name="Kuo A."/>
            <person name="Mondo S.J."/>
            <person name="Salamov A.A."/>
            <person name="Labutti K."/>
            <person name="Zhao Z."/>
            <person name="Chiniquy J."/>
            <person name="Barry K."/>
            <person name="Brewer H.M."/>
            <person name="Purvine S.O."/>
            <person name="Wright A.T."/>
            <person name="Boxma B."/>
            <person name="Van Alen T."/>
            <person name="Hackstein J.H."/>
            <person name="Baker S.E."/>
            <person name="Grigoriev I.V."/>
            <person name="O'Malley M.A."/>
        </authorList>
    </citation>
    <scope>NUCLEOTIDE SEQUENCE [LARGE SCALE GENOMIC DNA]</scope>
    <source>
        <strain evidence="1 2">S4</strain>
    </source>
</reference>
<reference evidence="1 2" key="2">
    <citation type="submission" date="2016-08" db="EMBL/GenBank/DDBJ databases">
        <title>Pervasive Adenine N6-methylation of Active Genes in Fungi.</title>
        <authorList>
            <consortium name="DOE Joint Genome Institute"/>
            <person name="Mondo S.J."/>
            <person name="Dannebaum R.O."/>
            <person name="Kuo R.C."/>
            <person name="Labutti K."/>
            <person name="Haridas S."/>
            <person name="Kuo A."/>
            <person name="Salamov A."/>
            <person name="Ahrendt S.R."/>
            <person name="Lipzen A."/>
            <person name="Sullivan W."/>
            <person name="Andreopoulos W.B."/>
            <person name="Clum A."/>
            <person name="Lindquist E."/>
            <person name="Daum C."/>
            <person name="Ramamoorthy G.K."/>
            <person name="Gryganskyi A."/>
            <person name="Culley D."/>
            <person name="Magnuson J.K."/>
            <person name="James T.Y."/>
            <person name="O'Malley M.A."/>
            <person name="Stajich J.E."/>
            <person name="Spatafora J.W."/>
            <person name="Visel A."/>
            <person name="Grigoriev I.V."/>
        </authorList>
    </citation>
    <scope>NUCLEOTIDE SEQUENCE [LARGE SCALE GENOMIC DNA]</scope>
    <source>
        <strain evidence="1 2">S4</strain>
    </source>
</reference>
<comment type="caution">
    <text evidence="1">The sequence shown here is derived from an EMBL/GenBank/DDBJ whole genome shotgun (WGS) entry which is preliminary data.</text>
</comment>
<keyword evidence="2" id="KW-1185">Reference proteome</keyword>
<organism evidence="1 2">
    <name type="scientific">Anaeromyces robustus</name>
    <dbReference type="NCBI Taxonomy" id="1754192"/>
    <lineage>
        <taxon>Eukaryota</taxon>
        <taxon>Fungi</taxon>
        <taxon>Fungi incertae sedis</taxon>
        <taxon>Chytridiomycota</taxon>
        <taxon>Chytridiomycota incertae sedis</taxon>
        <taxon>Neocallimastigomycetes</taxon>
        <taxon>Neocallimastigales</taxon>
        <taxon>Neocallimastigaceae</taxon>
        <taxon>Anaeromyces</taxon>
    </lineage>
</organism>
<dbReference type="Proteomes" id="UP000193944">
    <property type="component" value="Unassembled WGS sequence"/>
</dbReference>
<evidence type="ECO:0000313" key="1">
    <source>
        <dbReference type="EMBL" id="ORX86413.1"/>
    </source>
</evidence>
<dbReference type="InterPro" id="IPR039231">
    <property type="entry name" value="TPGS2"/>
</dbReference>
<evidence type="ECO:0008006" key="3">
    <source>
        <dbReference type="Google" id="ProtNLM"/>
    </source>
</evidence>
<proteinExistence type="predicted"/>
<dbReference type="OrthoDB" id="10249691at2759"/>
<evidence type="ECO:0000313" key="2">
    <source>
        <dbReference type="Proteomes" id="UP000193944"/>
    </source>
</evidence>
<protein>
    <recommendedName>
        <fullName evidence="3">Knr4/Smi1-like domain-containing protein</fullName>
    </recommendedName>
</protein>
<dbReference type="PANTHER" id="PTHR31854:SF2">
    <property type="entry name" value="TUBULIN POLYGLUTAMYLASE COMPLEX SUBUNIT 2"/>
    <property type="match status" value="1"/>
</dbReference>
<dbReference type="EMBL" id="MCFG01000021">
    <property type="protein sequence ID" value="ORX86413.1"/>
    <property type="molecule type" value="Genomic_DNA"/>
</dbReference>
<dbReference type="STRING" id="1754192.A0A1Y1XL47"/>
<dbReference type="PANTHER" id="PTHR31854">
    <property type="entry name" value="TUBULIN POLYGLUTAMYLASE COMPLEX SUBUNIT 2"/>
    <property type="match status" value="1"/>
</dbReference>
<accession>A0A1Y1XL47</accession>
<dbReference type="AlphaFoldDB" id="A0A1Y1XL47"/>
<name>A0A1Y1XL47_9FUNG</name>
<gene>
    <name evidence="1" type="ORF">BCR32DRAFT_289997</name>
</gene>
<sequence length="343" mass="40623">MNTENSKRYAWLEDIFSGTISYLKSCPGICEVKVGSRMSISENQIKAWENANSPFLLPKDLKEFYCFSDGLLINWNIQFKDTVIPLGQMQVNSLEKLTKIHISMNESLMNHFNQYFSVDDTSNNHTNYDDTSMCIISSDNTDDFAFTLHHDYITNGNIMSGYLLYDCKTYGKVILLYHSKMKTNPQVWFIDSNNEWNFISSNFISYFRLMVRNYGIYGWQLAYTKKDLYQSTLDWLSFYAPDRVLFYHQQKNYIKENENYKYDKFNFNNMENELKKDEKEFNETIDAGDNEFLINDDNNNQELFLLKYFGGENNNNKILNYKEIKKVQMNALKKSKLKRKQSI</sequence>